<dbReference type="Proteomes" id="UP001497512">
    <property type="component" value="Chromosome 17"/>
</dbReference>
<evidence type="ECO:0000256" key="3">
    <source>
        <dbReference type="ARBA" id="ARBA00006347"/>
    </source>
</evidence>
<name>A0ABP0U2E4_9BRYO</name>
<dbReference type="NCBIfam" id="TIGR01130">
    <property type="entry name" value="ER_PDI_fam"/>
    <property type="match status" value="1"/>
</dbReference>
<dbReference type="InterPro" id="IPR005792">
    <property type="entry name" value="Prot_disulphide_isomerase"/>
</dbReference>
<evidence type="ECO:0000256" key="4">
    <source>
        <dbReference type="ARBA" id="ARBA00012723"/>
    </source>
</evidence>
<keyword evidence="9 12" id="KW-0413">Isomerase</keyword>
<organism evidence="15 16">
    <name type="scientific">Sphagnum troendelagicum</name>
    <dbReference type="NCBI Taxonomy" id="128251"/>
    <lineage>
        <taxon>Eukaryota</taxon>
        <taxon>Viridiplantae</taxon>
        <taxon>Streptophyta</taxon>
        <taxon>Embryophyta</taxon>
        <taxon>Bryophyta</taxon>
        <taxon>Sphagnophytina</taxon>
        <taxon>Sphagnopsida</taxon>
        <taxon>Sphagnales</taxon>
        <taxon>Sphagnaceae</taxon>
        <taxon>Sphagnum</taxon>
    </lineage>
</organism>
<dbReference type="CDD" id="cd02981">
    <property type="entry name" value="PDI_b_family"/>
    <property type="match status" value="1"/>
</dbReference>
<protein>
    <recommendedName>
        <fullName evidence="4 12">Protein disulfide-isomerase</fullName>
        <ecNumber evidence="4 12">5.3.4.1</ecNumber>
    </recommendedName>
</protein>
<evidence type="ECO:0000256" key="8">
    <source>
        <dbReference type="ARBA" id="ARBA00023157"/>
    </source>
</evidence>
<dbReference type="CDD" id="cd02995">
    <property type="entry name" value="PDI_a_PDI_a'_C"/>
    <property type="match status" value="1"/>
</dbReference>
<evidence type="ECO:0000313" key="15">
    <source>
        <dbReference type="EMBL" id="CAK9208705.1"/>
    </source>
</evidence>
<dbReference type="CDD" id="cd02982">
    <property type="entry name" value="PDI_b'_family"/>
    <property type="match status" value="1"/>
</dbReference>
<reference evidence="15" key="1">
    <citation type="submission" date="2024-02" db="EMBL/GenBank/DDBJ databases">
        <authorList>
            <consortium name="ELIXIR-Norway"/>
            <consortium name="Elixir Norway"/>
        </authorList>
    </citation>
    <scope>NUCLEOTIDE SEQUENCE</scope>
</reference>
<comment type="subcellular location">
    <subcellularLocation>
        <location evidence="2">Endoplasmic reticulum lumen</location>
    </subcellularLocation>
</comment>
<feature type="region of interest" description="Disordered" evidence="13">
    <location>
        <begin position="490"/>
        <end position="516"/>
    </location>
</feature>
<dbReference type="InterPro" id="IPR013766">
    <property type="entry name" value="Thioredoxin_domain"/>
</dbReference>
<evidence type="ECO:0000256" key="1">
    <source>
        <dbReference type="ARBA" id="ARBA00001182"/>
    </source>
</evidence>
<dbReference type="InterPro" id="IPR005788">
    <property type="entry name" value="PDI_thioredoxin-like_dom"/>
</dbReference>
<dbReference type="CDD" id="cd02961">
    <property type="entry name" value="PDI_a_family"/>
    <property type="match status" value="1"/>
</dbReference>
<feature type="domain" description="Thioredoxin" evidence="14">
    <location>
        <begin position="21"/>
        <end position="151"/>
    </location>
</feature>
<dbReference type="EC" id="5.3.4.1" evidence="4 12"/>
<evidence type="ECO:0000256" key="9">
    <source>
        <dbReference type="ARBA" id="ARBA00023235"/>
    </source>
</evidence>
<keyword evidence="6" id="KW-0677">Repeat</keyword>
<dbReference type="EMBL" id="OZ019909">
    <property type="protein sequence ID" value="CAK9208705.1"/>
    <property type="molecule type" value="Genomic_DNA"/>
</dbReference>
<keyword evidence="8" id="KW-1015">Disulfide bond</keyword>
<comment type="similarity">
    <text evidence="3 11">Belongs to the protein disulfide isomerase family.</text>
</comment>
<keyword evidence="5 12" id="KW-0732">Signal</keyword>
<dbReference type="InterPro" id="IPR017937">
    <property type="entry name" value="Thioredoxin_CS"/>
</dbReference>
<keyword evidence="7" id="KW-0256">Endoplasmic reticulum</keyword>
<accession>A0ABP0U2E4</accession>
<proteinExistence type="inferred from homology"/>
<evidence type="ECO:0000256" key="5">
    <source>
        <dbReference type="ARBA" id="ARBA00022729"/>
    </source>
</evidence>
<evidence type="ECO:0000256" key="12">
    <source>
        <dbReference type="RuleBase" id="RU361130"/>
    </source>
</evidence>
<evidence type="ECO:0000313" key="16">
    <source>
        <dbReference type="Proteomes" id="UP001497512"/>
    </source>
</evidence>
<dbReference type="InterPro" id="IPR036249">
    <property type="entry name" value="Thioredoxin-like_sf"/>
</dbReference>
<feature type="chain" id="PRO_5044949678" description="Protein disulfide-isomerase" evidence="12">
    <location>
        <begin position="22"/>
        <end position="516"/>
    </location>
</feature>
<sequence>MEKMMFAVVLFVALLMGHVHMGVSSEAEAPPVVDVPSDVDVVVLDASNFTQTIEENAFVLVEFYAPWCGHCKRLAPEYAKAATELKSHDHPKIILAKVDANDEQNKELASLHGVQGFPTLKVFRDGGESVRHYNGPRDAQGIVAYLKQMAGPPSHLLSSLEEAEIIVKENPLTVVGVFNDLENTECQEFLSVADELRSEYNFTHTFDTSYVPKTGVDLSAPAVRLYKNFDEGFNDASDLSPDGLKSFLDAKGVPLVVEMNKDPANHAALVKFFNGVGTKVFLFLDLKGEGADEYRTAYHNLAKAPHSKVLKFLIADAAENENALKFFGIKEDKVPAIVVQGESNGEQYLALDIKVSELDHWLQDCLDGKVEAHVKSDEIPETNDEPVKVVVRKSLNDMVLESGKNVLLEFYAPWCGHCKKLAPTLEELAIDFKDDDKVVIAKFDGTTNDVPRKIFEVKGFPTLYLHTANGENIPYKGDRSKADLAEFVNKHRSDRSDASPELSAVASSEETTRDEL</sequence>
<evidence type="ECO:0000256" key="6">
    <source>
        <dbReference type="ARBA" id="ARBA00022737"/>
    </source>
</evidence>
<dbReference type="Pfam" id="PF13848">
    <property type="entry name" value="Thioredoxin_6"/>
    <property type="match status" value="1"/>
</dbReference>
<feature type="domain" description="Thioredoxin" evidence="14">
    <location>
        <begin position="368"/>
        <end position="493"/>
    </location>
</feature>
<keyword evidence="10" id="KW-0676">Redox-active center</keyword>
<dbReference type="SUPFAM" id="SSF52833">
    <property type="entry name" value="Thioredoxin-like"/>
    <property type="match status" value="4"/>
</dbReference>
<dbReference type="Pfam" id="PF00085">
    <property type="entry name" value="Thioredoxin"/>
    <property type="match status" value="2"/>
</dbReference>
<feature type="signal peptide" evidence="12">
    <location>
        <begin position="1"/>
        <end position="21"/>
    </location>
</feature>
<gene>
    <name evidence="15" type="ORF">CSSPTR1EN2_LOCUS9317</name>
</gene>
<dbReference type="PROSITE" id="PS00194">
    <property type="entry name" value="THIOREDOXIN_1"/>
    <property type="match status" value="2"/>
</dbReference>
<evidence type="ECO:0000256" key="2">
    <source>
        <dbReference type="ARBA" id="ARBA00004319"/>
    </source>
</evidence>
<dbReference type="PRINTS" id="PR00421">
    <property type="entry name" value="THIOREDOXIN"/>
</dbReference>
<dbReference type="PANTHER" id="PTHR18929:SF132">
    <property type="entry name" value="PROTEIN DISULFIDE-ISOMERASE A3"/>
    <property type="match status" value="1"/>
</dbReference>
<evidence type="ECO:0000256" key="13">
    <source>
        <dbReference type="SAM" id="MobiDB-lite"/>
    </source>
</evidence>
<dbReference type="Gene3D" id="3.40.30.10">
    <property type="entry name" value="Glutaredoxin"/>
    <property type="match status" value="4"/>
</dbReference>
<dbReference type="NCBIfam" id="TIGR01126">
    <property type="entry name" value="pdi_dom"/>
    <property type="match status" value="2"/>
</dbReference>
<evidence type="ECO:0000259" key="14">
    <source>
        <dbReference type="PROSITE" id="PS51352"/>
    </source>
</evidence>
<evidence type="ECO:0000256" key="7">
    <source>
        <dbReference type="ARBA" id="ARBA00022824"/>
    </source>
</evidence>
<keyword evidence="16" id="KW-1185">Reference proteome</keyword>
<dbReference type="PROSITE" id="PS51352">
    <property type="entry name" value="THIOREDOXIN_2"/>
    <property type="match status" value="2"/>
</dbReference>
<evidence type="ECO:0000256" key="10">
    <source>
        <dbReference type="ARBA" id="ARBA00023284"/>
    </source>
</evidence>
<comment type="catalytic activity">
    <reaction evidence="1 12">
        <text>Catalyzes the rearrangement of -S-S- bonds in proteins.</text>
        <dbReference type="EC" id="5.3.4.1"/>
    </reaction>
</comment>
<evidence type="ECO:0000256" key="11">
    <source>
        <dbReference type="RuleBase" id="RU004208"/>
    </source>
</evidence>
<dbReference type="PANTHER" id="PTHR18929">
    <property type="entry name" value="PROTEIN DISULFIDE ISOMERASE"/>
    <property type="match status" value="1"/>
</dbReference>